<accession>A0A0W0YVR3</accession>
<name>A0A0W0YVR3_9GAMM</name>
<dbReference type="eggNOG" id="ENOG5031EEW">
    <property type="taxonomic scope" value="Bacteria"/>
</dbReference>
<proteinExistence type="predicted"/>
<comment type="caution">
    <text evidence="1">The sequence shown here is derived from an EMBL/GenBank/DDBJ whole genome shotgun (WGS) entry which is preliminary data.</text>
</comment>
<evidence type="ECO:0000313" key="1">
    <source>
        <dbReference type="EMBL" id="KTD60614.1"/>
    </source>
</evidence>
<evidence type="ECO:0000313" key="2">
    <source>
        <dbReference type="Proteomes" id="UP000054621"/>
    </source>
</evidence>
<dbReference type="Proteomes" id="UP000054621">
    <property type="component" value="Unassembled WGS sequence"/>
</dbReference>
<organism evidence="1 2">
    <name type="scientific">Legionella sainthelensi</name>
    <dbReference type="NCBI Taxonomy" id="28087"/>
    <lineage>
        <taxon>Bacteria</taxon>
        <taxon>Pseudomonadati</taxon>
        <taxon>Pseudomonadota</taxon>
        <taxon>Gammaproteobacteria</taxon>
        <taxon>Legionellales</taxon>
        <taxon>Legionellaceae</taxon>
        <taxon>Legionella</taxon>
    </lineage>
</organism>
<gene>
    <name evidence="1" type="ORF">Lsai_0072</name>
</gene>
<dbReference type="STRING" id="28087.Lsai_0072"/>
<dbReference type="AlphaFoldDB" id="A0A0W0YVR3"/>
<dbReference type="EMBL" id="LNYV01000001">
    <property type="protein sequence ID" value="KTD60614.1"/>
    <property type="molecule type" value="Genomic_DNA"/>
</dbReference>
<sequence length="146" mass="16864">MNPELQVKIALQKNKIEQFINQMRQILSNTPDKVEKENRLEIFDTLLLLATYADSAELENELKRSLPQYENNSTINYICRKLREINGFCKCSLSDEHEVYQDLFSALTLTSSRTKYSVRELLSETISNLIIETTNAASIYQISPPK</sequence>
<dbReference type="OrthoDB" id="5642834at2"/>
<reference evidence="1 2" key="1">
    <citation type="submission" date="2015-11" db="EMBL/GenBank/DDBJ databases">
        <title>Genomic analysis of 38 Legionella species identifies large and diverse effector repertoires.</title>
        <authorList>
            <person name="Burstein D."/>
            <person name="Amaro F."/>
            <person name="Zusman T."/>
            <person name="Lifshitz Z."/>
            <person name="Cohen O."/>
            <person name="Gilbert J.A."/>
            <person name="Pupko T."/>
            <person name="Shuman H.A."/>
            <person name="Segal G."/>
        </authorList>
    </citation>
    <scope>NUCLEOTIDE SEQUENCE [LARGE SCALE GENOMIC DNA]</scope>
    <source>
        <strain evidence="1 2">Mt.St.Helens-4</strain>
    </source>
</reference>
<dbReference type="RefSeq" id="WP_027271152.1">
    <property type="nucleotide sequence ID" value="NZ_CAAAJE010000014.1"/>
</dbReference>
<dbReference type="PATRIC" id="fig|28087.4.peg.76"/>
<protein>
    <submittedName>
        <fullName evidence="1">Uncharacterized protein</fullName>
    </submittedName>
</protein>